<keyword evidence="4" id="KW-0967">Endosome</keyword>
<feature type="compositionally biased region" description="Low complexity" evidence="6">
    <location>
        <begin position="694"/>
        <end position="705"/>
    </location>
</feature>
<dbReference type="Gene3D" id="1.25.40.280">
    <property type="entry name" value="alix/aip1 like domains"/>
    <property type="match status" value="1"/>
</dbReference>
<dbReference type="PANTHER" id="PTHR23030">
    <property type="entry name" value="PCD6 INTERACTING PROTEIN-RELATED"/>
    <property type="match status" value="1"/>
</dbReference>
<evidence type="ECO:0000313" key="8">
    <source>
        <dbReference type="EMBL" id="EFA77580.1"/>
    </source>
</evidence>
<evidence type="ECO:0000256" key="4">
    <source>
        <dbReference type="ARBA" id="ARBA00022753"/>
    </source>
</evidence>
<sequence>MLSVERKRTEKVDLIKPLTKYIKEQFSKEEAAAHELQIASLQQQREDVRNLQDKTDTSKDLIWRYYSVLQSLELRFPISESNVRIYIPWTDTYKQRKYCLYSIYYERGSVLFNYGSLLSQQAAGQNRSTVDGIKKACQSFQAAAGVFNHLREYISLHSECCVSPDFTADSLDLLSTLMIAQAQECVYEKAVADNLSDSIQSKLAIQVSDYYDAVYQLSNSNALKSVVDRYWSSVCYTKVFIYRAIANYKCAIGLEATAQFGEQVARLTAAVDNIGLARQNMPKTAIVEFREFLEKIAAIITKYYESSKKDNDTIYHDIVPQPHKLAPIEKKSIAKAAPIPELIQHDPFINLIPYAVKEDAAIYNDQKEQLLKKETDNIKFHDDTAKSTLVSMNLPGAVEALEIGVPKALQEKMDLVKSERGVDTVIDLLKSLQQLHDEDESICTTAKNILNREEEEDNKMSQQYGSSWYRTPSYTLTANLRQDLAKYQSNLQHSTKSDSHIKKKFDDAKPLIAALESQHEVVSLLPSNIMPLNQVPEVANLKALIKTLDSLIVNRDSIAEKLKQLCKNDDITTKLINPNKDKSQIYREEIAKYEPLQQQLNDNFLKQEQLLDSIRTENEKFVRSNSKQGSQREETLQKFANAFKTYNELKSNLGEGIQFYTNFQEILLKFKNKCEDFASEREKEKTELLRQIQNGSNPYSPPSGSAQQSYPNVQPPPYSPQNNNTYQPYVPTPQSFTAPPPYQGPPQTFNAPPPYNPQNRFQQPPNNNGRYF</sequence>
<gene>
    <name evidence="8" type="primary">alxA</name>
    <name evidence="8" type="ORF">PPL_12183</name>
</gene>
<dbReference type="PROSITE" id="PS51180">
    <property type="entry name" value="BRO1"/>
    <property type="match status" value="1"/>
</dbReference>
<dbReference type="SMART" id="SM01041">
    <property type="entry name" value="BRO1"/>
    <property type="match status" value="1"/>
</dbReference>
<keyword evidence="5" id="KW-0175">Coiled coil</keyword>
<dbReference type="STRING" id="670386.D3BLX9"/>
<dbReference type="InParanoid" id="D3BLX9"/>
<dbReference type="GO" id="GO:0043328">
    <property type="term" value="P:protein transport to vacuole involved in ubiquitin-dependent protein catabolic process via the multivesicular body sorting pathway"/>
    <property type="evidence" value="ECO:0007669"/>
    <property type="project" value="TreeGrafter"/>
</dbReference>
<dbReference type="Pfam" id="PF13949">
    <property type="entry name" value="ALIX_LYPXL_bnd"/>
    <property type="match status" value="1"/>
</dbReference>
<comment type="subcellular location">
    <subcellularLocation>
        <location evidence="2">Cytoplasm</location>
    </subcellularLocation>
    <subcellularLocation>
        <location evidence="1">Endosome</location>
    </subcellularLocation>
</comment>
<comment type="caution">
    <text evidence="8">The sequence shown here is derived from an EMBL/GenBank/DDBJ whole genome shotgun (WGS) entry which is preliminary data.</text>
</comment>
<dbReference type="GeneID" id="31367650"/>
<dbReference type="Gene3D" id="1.20.140.50">
    <property type="entry name" value="alix/aip1 like domains"/>
    <property type="match status" value="1"/>
</dbReference>
<feature type="coiled-coil region" evidence="5">
    <location>
        <begin position="24"/>
        <end position="51"/>
    </location>
</feature>
<dbReference type="EMBL" id="ADBJ01000042">
    <property type="protein sequence ID" value="EFA77580.1"/>
    <property type="molecule type" value="Genomic_DNA"/>
</dbReference>
<proteinExistence type="predicted"/>
<dbReference type="Gene3D" id="1.20.120.560">
    <property type="entry name" value="alix/aip1 in complex with the ypdl late domain"/>
    <property type="match status" value="1"/>
</dbReference>
<dbReference type="Pfam" id="PF03097">
    <property type="entry name" value="BRO1"/>
    <property type="match status" value="1"/>
</dbReference>
<dbReference type="GO" id="GO:0005768">
    <property type="term" value="C:endosome"/>
    <property type="evidence" value="ECO:0007669"/>
    <property type="project" value="UniProtKB-SubCell"/>
</dbReference>
<reference evidence="8 9" key="1">
    <citation type="journal article" date="2011" name="Genome Res.">
        <title>Phylogeny-wide analysis of social amoeba genomes highlights ancient origins for complex intercellular communication.</title>
        <authorList>
            <person name="Heidel A.J."/>
            <person name="Lawal H.M."/>
            <person name="Felder M."/>
            <person name="Schilde C."/>
            <person name="Helps N.R."/>
            <person name="Tunggal B."/>
            <person name="Rivero F."/>
            <person name="John U."/>
            <person name="Schleicher M."/>
            <person name="Eichinger L."/>
            <person name="Platzer M."/>
            <person name="Noegel A.A."/>
            <person name="Schaap P."/>
            <person name="Gloeckner G."/>
        </authorList>
    </citation>
    <scope>NUCLEOTIDE SEQUENCE [LARGE SCALE GENOMIC DNA]</scope>
    <source>
        <strain evidence="9">ATCC 26659 / Pp 5 / PN500</strain>
    </source>
</reference>
<dbReference type="InterPro" id="IPR038499">
    <property type="entry name" value="BRO1_sf"/>
</dbReference>
<feature type="domain" description="BRO1" evidence="7">
    <location>
        <begin position="1"/>
        <end position="396"/>
    </location>
</feature>
<evidence type="ECO:0000256" key="1">
    <source>
        <dbReference type="ARBA" id="ARBA00004177"/>
    </source>
</evidence>
<keyword evidence="9" id="KW-1185">Reference proteome</keyword>
<evidence type="ECO:0000256" key="6">
    <source>
        <dbReference type="SAM" id="MobiDB-lite"/>
    </source>
</evidence>
<protein>
    <submittedName>
        <fullName evidence="8">ALG-2 interacting protein X</fullName>
    </submittedName>
</protein>
<organism evidence="8 9">
    <name type="scientific">Heterostelium pallidum (strain ATCC 26659 / Pp 5 / PN500)</name>
    <name type="common">Cellular slime mold</name>
    <name type="synonym">Polysphondylium pallidum</name>
    <dbReference type="NCBI Taxonomy" id="670386"/>
    <lineage>
        <taxon>Eukaryota</taxon>
        <taxon>Amoebozoa</taxon>
        <taxon>Evosea</taxon>
        <taxon>Eumycetozoa</taxon>
        <taxon>Dictyostelia</taxon>
        <taxon>Acytosteliales</taxon>
        <taxon>Acytosteliaceae</taxon>
        <taxon>Heterostelium</taxon>
    </lineage>
</organism>
<name>D3BLX9_HETP5</name>
<dbReference type="InterPro" id="IPR025304">
    <property type="entry name" value="ALIX_V_dom"/>
</dbReference>
<evidence type="ECO:0000256" key="2">
    <source>
        <dbReference type="ARBA" id="ARBA00004496"/>
    </source>
</evidence>
<dbReference type="CDD" id="cd09246">
    <property type="entry name" value="BRO1_Alix_like_1"/>
    <property type="match status" value="1"/>
</dbReference>
<dbReference type="Proteomes" id="UP000001396">
    <property type="component" value="Unassembled WGS sequence"/>
</dbReference>
<evidence type="ECO:0000256" key="5">
    <source>
        <dbReference type="SAM" id="Coils"/>
    </source>
</evidence>
<evidence type="ECO:0000256" key="3">
    <source>
        <dbReference type="ARBA" id="ARBA00022490"/>
    </source>
</evidence>
<feature type="compositionally biased region" description="Low complexity" evidence="6">
    <location>
        <begin position="757"/>
        <end position="772"/>
    </location>
</feature>
<dbReference type="PANTHER" id="PTHR23030:SF30">
    <property type="entry name" value="TYROSINE-PROTEIN PHOSPHATASE NON-RECEPTOR TYPE 23"/>
    <property type="match status" value="1"/>
</dbReference>
<evidence type="ECO:0000259" key="7">
    <source>
        <dbReference type="PROSITE" id="PS51180"/>
    </source>
</evidence>
<dbReference type="AlphaFoldDB" id="D3BLX9"/>
<feature type="region of interest" description="Disordered" evidence="6">
    <location>
        <begin position="693"/>
        <end position="772"/>
    </location>
</feature>
<dbReference type="OMA" id="VSHAEEM"/>
<dbReference type="RefSeq" id="XP_020429708.1">
    <property type="nucleotide sequence ID" value="XM_020582927.1"/>
</dbReference>
<feature type="compositionally biased region" description="Polar residues" evidence="6">
    <location>
        <begin position="720"/>
        <end position="737"/>
    </location>
</feature>
<dbReference type="FunCoup" id="D3BLX9">
    <property type="interactions" value="1158"/>
</dbReference>
<dbReference type="InterPro" id="IPR004328">
    <property type="entry name" value="BRO1_dom"/>
</dbReference>
<evidence type="ECO:0000313" key="9">
    <source>
        <dbReference type="Proteomes" id="UP000001396"/>
    </source>
</evidence>
<accession>D3BLX9</accession>
<keyword evidence="3" id="KW-0963">Cytoplasm</keyword>